<keyword evidence="3" id="KW-1185">Reference proteome</keyword>
<evidence type="ECO:0000313" key="2">
    <source>
        <dbReference type="EMBL" id="KAF2659149.1"/>
    </source>
</evidence>
<protein>
    <recommendedName>
        <fullName evidence="4">BZIP domain-containing protein</fullName>
    </recommendedName>
</protein>
<feature type="compositionally biased region" description="Polar residues" evidence="1">
    <location>
        <begin position="113"/>
        <end position="127"/>
    </location>
</feature>
<reference evidence="2" key="1">
    <citation type="journal article" date="2020" name="Stud. Mycol.">
        <title>101 Dothideomycetes genomes: a test case for predicting lifestyles and emergence of pathogens.</title>
        <authorList>
            <person name="Haridas S."/>
            <person name="Albert R."/>
            <person name="Binder M."/>
            <person name="Bloem J."/>
            <person name="Labutti K."/>
            <person name="Salamov A."/>
            <person name="Andreopoulos B."/>
            <person name="Baker S."/>
            <person name="Barry K."/>
            <person name="Bills G."/>
            <person name="Bluhm B."/>
            <person name="Cannon C."/>
            <person name="Castanera R."/>
            <person name="Culley D."/>
            <person name="Daum C."/>
            <person name="Ezra D."/>
            <person name="Gonzalez J."/>
            <person name="Henrissat B."/>
            <person name="Kuo A."/>
            <person name="Liang C."/>
            <person name="Lipzen A."/>
            <person name="Lutzoni F."/>
            <person name="Magnuson J."/>
            <person name="Mondo S."/>
            <person name="Nolan M."/>
            <person name="Ohm R."/>
            <person name="Pangilinan J."/>
            <person name="Park H.-J."/>
            <person name="Ramirez L."/>
            <person name="Alfaro M."/>
            <person name="Sun H."/>
            <person name="Tritt A."/>
            <person name="Yoshinaga Y."/>
            <person name="Zwiers L.-H."/>
            <person name="Turgeon B."/>
            <person name="Goodwin S."/>
            <person name="Spatafora J."/>
            <person name="Crous P."/>
            <person name="Grigoriev I."/>
        </authorList>
    </citation>
    <scope>NUCLEOTIDE SEQUENCE</scope>
    <source>
        <strain evidence="2">CBS 122681</strain>
    </source>
</reference>
<feature type="compositionally biased region" description="Low complexity" evidence="1">
    <location>
        <begin position="153"/>
        <end position="171"/>
    </location>
</feature>
<dbReference type="EMBL" id="MU004309">
    <property type="protein sequence ID" value="KAF2659149.1"/>
    <property type="molecule type" value="Genomic_DNA"/>
</dbReference>
<organism evidence="2 3">
    <name type="scientific">Lophiostoma macrostomum CBS 122681</name>
    <dbReference type="NCBI Taxonomy" id="1314788"/>
    <lineage>
        <taxon>Eukaryota</taxon>
        <taxon>Fungi</taxon>
        <taxon>Dikarya</taxon>
        <taxon>Ascomycota</taxon>
        <taxon>Pezizomycotina</taxon>
        <taxon>Dothideomycetes</taxon>
        <taxon>Pleosporomycetidae</taxon>
        <taxon>Pleosporales</taxon>
        <taxon>Lophiostomataceae</taxon>
        <taxon>Lophiostoma</taxon>
    </lineage>
</organism>
<feature type="region of interest" description="Disordered" evidence="1">
    <location>
        <begin position="107"/>
        <end position="171"/>
    </location>
</feature>
<name>A0A6A6TGJ8_9PLEO</name>
<feature type="compositionally biased region" description="Polar residues" evidence="1">
    <location>
        <begin position="1"/>
        <end position="10"/>
    </location>
</feature>
<feature type="region of interest" description="Disordered" evidence="1">
    <location>
        <begin position="1"/>
        <end position="25"/>
    </location>
</feature>
<dbReference type="Proteomes" id="UP000799324">
    <property type="component" value="Unassembled WGS sequence"/>
</dbReference>
<dbReference type="PANTHER" id="PTHR42070">
    <property type="entry name" value="FILAMENT ASSOCIATED PROTEIN, PUTATIVE (AFU_ORTHOLOGUE AFUA_8G06630)-RELATED"/>
    <property type="match status" value="1"/>
</dbReference>
<sequence>MSESKATKAQNLARIRDNQRRSRARRKEYLQELEAKIRSCEQMGVEASAEMQSAARRVLEENRRLRTMLRARGVPEAEISAALGANDRSLEQASAARALTSLLDRKWPCNGPSDESQCDSPTETASPFQPPSVVDLTPISIPLQPAGTRSRNDPNSPSSIISSTGSPPSYTSAPFFPTEMSPIPNIKAETVSQYNMYQFQQSPNDSWALNNPATYTADAVSYYNTTTCMNAANIIRTMRSDIGPELEYDLGCRTTDQNCRVTNPTVFTVMERYSNPTIRM</sequence>
<evidence type="ECO:0000313" key="3">
    <source>
        <dbReference type="Proteomes" id="UP000799324"/>
    </source>
</evidence>
<dbReference type="AlphaFoldDB" id="A0A6A6TGJ8"/>
<dbReference type="CDD" id="cd14688">
    <property type="entry name" value="bZIP_YAP"/>
    <property type="match status" value="1"/>
</dbReference>
<dbReference type="OrthoDB" id="4505928at2759"/>
<dbReference type="PANTHER" id="PTHR42070:SF1">
    <property type="entry name" value="FILAMENT ASSOCIATED PROTEIN, PUTATIVE (AFU_ORTHOLOGUE AFUA_8G06630)-RELATED"/>
    <property type="match status" value="1"/>
</dbReference>
<proteinExistence type="predicted"/>
<gene>
    <name evidence="2" type="ORF">K491DRAFT_216333</name>
</gene>
<evidence type="ECO:0000256" key="1">
    <source>
        <dbReference type="SAM" id="MobiDB-lite"/>
    </source>
</evidence>
<evidence type="ECO:0008006" key="4">
    <source>
        <dbReference type="Google" id="ProtNLM"/>
    </source>
</evidence>
<accession>A0A6A6TGJ8</accession>